<evidence type="ECO:0000256" key="1">
    <source>
        <dbReference type="SAM" id="Coils"/>
    </source>
</evidence>
<name>A0A8J4SEF8_9STRA</name>
<feature type="coiled-coil region" evidence="1">
    <location>
        <begin position="129"/>
        <end position="156"/>
    </location>
</feature>
<accession>A0A8J4SEF8</accession>
<evidence type="ECO:0000313" key="2">
    <source>
        <dbReference type="EMBL" id="KAF4320878.1"/>
    </source>
</evidence>
<protein>
    <submittedName>
        <fullName evidence="2">Uncharacterized protein</fullName>
    </submittedName>
</protein>
<keyword evidence="1" id="KW-0175">Coiled coil</keyword>
<dbReference type="EMBL" id="AOFI03000132">
    <property type="protein sequence ID" value="KAF4320878.1"/>
    <property type="molecule type" value="Genomic_DNA"/>
</dbReference>
<gene>
    <name evidence="2" type="ORF">G195_005997</name>
</gene>
<dbReference type="Proteomes" id="UP000702964">
    <property type="component" value="Unassembled WGS sequence"/>
</dbReference>
<evidence type="ECO:0000313" key="3">
    <source>
        <dbReference type="Proteomes" id="UP000702964"/>
    </source>
</evidence>
<reference evidence="2" key="2">
    <citation type="submission" date="2020-02" db="EMBL/GenBank/DDBJ databases">
        <authorList>
            <person name="Studholme D.J."/>
        </authorList>
    </citation>
    <scope>NUCLEOTIDE SEQUENCE</scope>
    <source>
        <strain evidence="2">00238/432</strain>
    </source>
</reference>
<sequence>MVTFLAMIYTIEDYFATIHASRYTVGRHRFTSELAQADYVNSSNTIGDATARDYVEIFRTLLEDGNSASEVPRTFAQIKNNVFRLEVSFQLLLQPLVIVYYSFDLEPTAVERIDRLESRMCDLQEELKAATEVTVVQQLQQEVSELQAKVTAMQQIEHSPLIIEAGAGAGANAKVKGGDIIRWYKADGGQNINGVDGVVRDVKPGMYQVMLEVCMENDCTSLVELKKNDECIQDQRSCKDCSAFLSCVICVEEGDQMTVACDDKLVGYSYLTLVRLGN</sequence>
<reference evidence="2" key="1">
    <citation type="journal article" date="2015" name="Genom Data">
        <title>Draft genome sequences of Phytophthora kernoviae and Phytophthora ramorum lineage EU2 from Scotland.</title>
        <authorList>
            <person name="Sambles C."/>
            <person name="Schlenzig A."/>
            <person name="O'Neill P."/>
            <person name="Grant M."/>
            <person name="Studholme D.J."/>
        </authorList>
    </citation>
    <scope>NUCLEOTIDE SEQUENCE</scope>
    <source>
        <strain evidence="2">00238/432</strain>
    </source>
</reference>
<organism evidence="2 3">
    <name type="scientific">Phytophthora kernoviae 00238/432</name>
    <dbReference type="NCBI Taxonomy" id="1284355"/>
    <lineage>
        <taxon>Eukaryota</taxon>
        <taxon>Sar</taxon>
        <taxon>Stramenopiles</taxon>
        <taxon>Oomycota</taxon>
        <taxon>Peronosporomycetes</taxon>
        <taxon>Peronosporales</taxon>
        <taxon>Peronosporaceae</taxon>
        <taxon>Phytophthora</taxon>
    </lineage>
</organism>
<comment type="caution">
    <text evidence="2">The sequence shown here is derived from an EMBL/GenBank/DDBJ whole genome shotgun (WGS) entry which is preliminary data.</text>
</comment>
<dbReference type="AlphaFoldDB" id="A0A8J4SEF8"/>
<proteinExistence type="predicted"/>